<dbReference type="EMBL" id="JAWDGP010000620">
    <property type="protein sequence ID" value="KAK3798817.1"/>
    <property type="molecule type" value="Genomic_DNA"/>
</dbReference>
<feature type="compositionally biased region" description="Low complexity" evidence="1">
    <location>
        <begin position="392"/>
        <end position="401"/>
    </location>
</feature>
<feature type="region of interest" description="Disordered" evidence="1">
    <location>
        <begin position="526"/>
        <end position="586"/>
    </location>
</feature>
<feature type="compositionally biased region" description="Polar residues" evidence="1">
    <location>
        <begin position="489"/>
        <end position="499"/>
    </location>
</feature>
<feature type="compositionally biased region" description="Low complexity" evidence="1">
    <location>
        <begin position="179"/>
        <end position="191"/>
    </location>
</feature>
<feature type="region of interest" description="Disordered" evidence="1">
    <location>
        <begin position="763"/>
        <end position="811"/>
    </location>
</feature>
<dbReference type="AlphaFoldDB" id="A0AAE1B3C1"/>
<feature type="region of interest" description="Disordered" evidence="1">
    <location>
        <begin position="842"/>
        <end position="874"/>
    </location>
</feature>
<feature type="region of interest" description="Disordered" evidence="1">
    <location>
        <begin position="360"/>
        <end position="428"/>
    </location>
</feature>
<feature type="compositionally biased region" description="Basic and acidic residues" evidence="1">
    <location>
        <begin position="371"/>
        <end position="384"/>
    </location>
</feature>
<protein>
    <submittedName>
        <fullName evidence="2">Uncharacterized protein</fullName>
    </submittedName>
</protein>
<feature type="region of interest" description="Disordered" evidence="1">
    <location>
        <begin position="160"/>
        <end position="193"/>
    </location>
</feature>
<feature type="compositionally biased region" description="Polar residues" evidence="1">
    <location>
        <begin position="797"/>
        <end position="811"/>
    </location>
</feature>
<feature type="compositionally biased region" description="Polar residues" evidence="1">
    <location>
        <begin position="526"/>
        <end position="538"/>
    </location>
</feature>
<feature type="compositionally biased region" description="Polar residues" evidence="1">
    <location>
        <begin position="858"/>
        <end position="874"/>
    </location>
</feature>
<feature type="compositionally biased region" description="Polar residues" evidence="1">
    <location>
        <begin position="248"/>
        <end position="269"/>
    </location>
</feature>
<gene>
    <name evidence="2" type="ORF">RRG08_007175</name>
</gene>
<organism evidence="2 3">
    <name type="scientific">Elysia crispata</name>
    <name type="common">lettuce slug</name>
    <dbReference type="NCBI Taxonomy" id="231223"/>
    <lineage>
        <taxon>Eukaryota</taxon>
        <taxon>Metazoa</taxon>
        <taxon>Spiralia</taxon>
        <taxon>Lophotrochozoa</taxon>
        <taxon>Mollusca</taxon>
        <taxon>Gastropoda</taxon>
        <taxon>Heterobranchia</taxon>
        <taxon>Euthyneura</taxon>
        <taxon>Panpulmonata</taxon>
        <taxon>Sacoglossa</taxon>
        <taxon>Placobranchoidea</taxon>
        <taxon>Plakobranchidae</taxon>
        <taxon>Elysia</taxon>
    </lineage>
</organism>
<name>A0AAE1B3C1_9GAST</name>
<evidence type="ECO:0000256" key="1">
    <source>
        <dbReference type="SAM" id="MobiDB-lite"/>
    </source>
</evidence>
<feature type="compositionally biased region" description="Basic and acidic residues" evidence="1">
    <location>
        <begin position="553"/>
        <end position="573"/>
    </location>
</feature>
<feature type="region of interest" description="Disordered" evidence="1">
    <location>
        <begin position="477"/>
        <end position="499"/>
    </location>
</feature>
<feature type="compositionally biased region" description="Basic and acidic residues" evidence="1">
    <location>
        <begin position="477"/>
        <end position="488"/>
    </location>
</feature>
<dbReference type="Proteomes" id="UP001283361">
    <property type="component" value="Unassembled WGS sequence"/>
</dbReference>
<feature type="region of interest" description="Disordered" evidence="1">
    <location>
        <begin position="653"/>
        <end position="706"/>
    </location>
</feature>
<reference evidence="2" key="1">
    <citation type="journal article" date="2023" name="G3 (Bethesda)">
        <title>A reference genome for the long-term kleptoplast-retaining sea slug Elysia crispata morphotype clarki.</title>
        <authorList>
            <person name="Eastman K.E."/>
            <person name="Pendleton A.L."/>
            <person name="Shaikh M.A."/>
            <person name="Suttiyut T."/>
            <person name="Ogas R."/>
            <person name="Tomko P."/>
            <person name="Gavelis G."/>
            <person name="Widhalm J.R."/>
            <person name="Wisecaver J.H."/>
        </authorList>
    </citation>
    <scope>NUCLEOTIDE SEQUENCE</scope>
    <source>
        <strain evidence="2">ECLA1</strain>
    </source>
</reference>
<evidence type="ECO:0000313" key="2">
    <source>
        <dbReference type="EMBL" id="KAK3798817.1"/>
    </source>
</evidence>
<proteinExistence type="predicted"/>
<feature type="region of interest" description="Disordered" evidence="1">
    <location>
        <begin position="53"/>
        <end position="108"/>
    </location>
</feature>
<accession>A0AAE1B3C1</accession>
<feature type="compositionally biased region" description="Polar residues" evidence="1">
    <location>
        <begin position="574"/>
        <end position="586"/>
    </location>
</feature>
<feature type="region of interest" description="Disordered" evidence="1">
    <location>
        <begin position="239"/>
        <end position="276"/>
    </location>
</feature>
<feature type="compositionally biased region" description="Low complexity" evidence="1">
    <location>
        <begin position="53"/>
        <end position="84"/>
    </location>
</feature>
<sequence length="1070" mass="116792">MTQRYRRLFSKPAALIITRLRHSRLEKLLNQMDPQQYLQEKRFSDPISSLYFQQQQRQYHKQQQQEEGQQQDIHRPQPSQQSQQHNVGPDGRRASSVGPTSRRSDRRQPIIIQNFELLPPGQSHLKRRSLSTANLFLSSASLRRETDVQALEKVQLFNNPGRLIQPLPGGPSLGHSHRPATSSSATVPSSSFNKNSSNWMSAYSESGKSENSANSATGSLIKEQQRQTNTQFLNWQQQKDLGSHNDSKSNCNPEYKNENGTYGNPQVPTGSADRENNLTRAPSYPIISSGNDTPKKTKAKKQVTFADRVSIPWPYTLIQEEKMWSTGLDSVSPSTATFTEAGFHGTDINNNMDTNFPSSRCGGNIFRPMASKHESDLGKTDGPPRKHQGILKNTSSGGSKNSNKKEDVSATVAPEAVDSGEHDDRVSFGESLPNACTVTYLEANHVKLHPSDVETRPHALNGQGSEQCVTDETEYNVERAGEEGDRVRSQSATSNTAVDSQLSINGTDILHYGLRSNLVLPNKGQNEYENIAPSSTRQDGAVTDDDVQSPHDGVAENKHSGNVERTETKKSVHIEQSASFDGDLSTVTNIEEHSVMEAEVENSSGTDQNQLLSNEHQPTNIEAQGPTSAVSSYTVPQLVDSIDLTDYVFKMSQSGGSTSGKPPISGGFRPRPNNVRLSSKPDVIHSMSGTSGNMTVKPKVQPKNPEAATTSNTVVMRLKFLKDESDPTGRKSGRGSGMAAGDIDIVTMQVDGKSLQLTRQPSLASMADQGHGGETPELLPAPTRPVKPFNGKPGETYLTTSSSRPKTQGDVNTDYLMQMYSPTGERKANIDNAHNSINVKPIASSNTGGMHEIDRNNPADSISGPQSSLTQRSRIAATVTTPISTATVIIDGARRHSGNDIDYTHNLNNPGSARSSRASRRDMQSRKLAVTREDAFAFTPRSHERQRRLLTATLVGDLSPEFDEGATLTPRAVMHARARSSSATANSRLQRGRNLSAHERTMGAMESVFLPERLKSASSAAGGVRGGAKGLREGVAYGMGRTQLNRRLELLVLSTTRPNTAMERSRSNLS</sequence>
<feature type="compositionally biased region" description="Basic and acidic residues" evidence="1">
    <location>
        <begin position="919"/>
        <end position="928"/>
    </location>
</feature>
<keyword evidence="3" id="KW-1185">Reference proteome</keyword>
<comment type="caution">
    <text evidence="2">The sequence shown here is derived from an EMBL/GenBank/DDBJ whole genome shotgun (WGS) entry which is preliminary data.</text>
</comment>
<feature type="region of interest" description="Disordered" evidence="1">
    <location>
        <begin position="896"/>
        <end position="928"/>
    </location>
</feature>
<evidence type="ECO:0000313" key="3">
    <source>
        <dbReference type="Proteomes" id="UP001283361"/>
    </source>
</evidence>